<evidence type="ECO:0008006" key="3">
    <source>
        <dbReference type="Google" id="ProtNLM"/>
    </source>
</evidence>
<proteinExistence type="predicted"/>
<evidence type="ECO:0000313" key="2">
    <source>
        <dbReference type="Proteomes" id="UP001057520"/>
    </source>
</evidence>
<gene>
    <name evidence="1" type="ORF">MZV50_21445</name>
</gene>
<name>A0ABY4ZSW0_9CAUL</name>
<dbReference type="Proteomes" id="UP001057520">
    <property type="component" value="Chromosome"/>
</dbReference>
<organism evidence="1 2">
    <name type="scientific">Caulobacter segnis</name>
    <dbReference type="NCBI Taxonomy" id="88688"/>
    <lineage>
        <taxon>Bacteria</taxon>
        <taxon>Pseudomonadati</taxon>
        <taxon>Pseudomonadota</taxon>
        <taxon>Alphaproteobacteria</taxon>
        <taxon>Caulobacterales</taxon>
        <taxon>Caulobacteraceae</taxon>
        <taxon>Caulobacter</taxon>
    </lineage>
</organism>
<evidence type="ECO:0000313" key="1">
    <source>
        <dbReference type="EMBL" id="USQ95097.1"/>
    </source>
</evidence>
<sequence>MTQQSRQLTIRRYGDRWAIAVGDEVVLVSPSRQDAESVVATANEVLQQSGIDPERRSFSGN</sequence>
<keyword evidence="2" id="KW-1185">Reference proteome</keyword>
<dbReference type="EMBL" id="CP096040">
    <property type="protein sequence ID" value="USQ95097.1"/>
    <property type="molecule type" value="Genomic_DNA"/>
</dbReference>
<accession>A0ABY4ZSW0</accession>
<protein>
    <recommendedName>
        <fullName evidence="3">DUF2188 domain-containing protein</fullName>
    </recommendedName>
</protein>
<reference evidence="1 2" key="1">
    <citation type="submission" date="2022-04" db="EMBL/GenBank/DDBJ databases">
        <title>Genome sequence of soybean root-associated Caulobacter segnis RL271.</title>
        <authorList>
            <person name="Longley R."/>
            <person name="Bonito G."/>
            <person name="Trigodet F."/>
            <person name="Crosson S."/>
            <person name="Fiebig A."/>
        </authorList>
    </citation>
    <scope>NUCLEOTIDE SEQUENCE [LARGE SCALE GENOMIC DNA]</scope>
    <source>
        <strain evidence="1 2">RL271</strain>
    </source>
</reference>